<feature type="transmembrane region" description="Helical" evidence="2">
    <location>
        <begin position="282"/>
        <end position="302"/>
    </location>
</feature>
<keyword evidence="3" id="KW-0732">Signal</keyword>
<feature type="region of interest" description="Disordered" evidence="1">
    <location>
        <begin position="248"/>
        <end position="277"/>
    </location>
</feature>
<dbReference type="EMBL" id="CACRUB010000021">
    <property type="protein sequence ID" value="VYU04312.1"/>
    <property type="molecule type" value="Genomic_DNA"/>
</dbReference>
<keyword evidence="2" id="KW-0812">Transmembrane</keyword>
<reference evidence="4" key="1">
    <citation type="submission" date="2019-11" db="EMBL/GenBank/DDBJ databases">
        <authorList>
            <person name="Feng L."/>
        </authorList>
    </citation>
    <scope>NUCLEOTIDE SEQUENCE</scope>
    <source>
        <strain evidence="4">FplautiiLFYP42</strain>
    </source>
</reference>
<keyword evidence="2" id="KW-0472">Membrane</keyword>
<evidence type="ECO:0000256" key="3">
    <source>
        <dbReference type="SAM" id="SignalP"/>
    </source>
</evidence>
<accession>A0A6N3BK15</accession>
<evidence type="ECO:0008006" key="5">
    <source>
        <dbReference type="Google" id="ProtNLM"/>
    </source>
</evidence>
<feature type="chain" id="PRO_5026911082" description="Cell wall anchor protein" evidence="3">
    <location>
        <begin position="29"/>
        <end position="306"/>
    </location>
</feature>
<sequence>MKRKPLTHAARLLCALALSMSLAPAALAADPSEPTQPSPCYPTAVTRSEDGTEIRKMYDLGPEDDPGGIPRSDFEQDGYHYTLTDLLKQELPANESRQHTETVSVNSKSKDMGAVLALLPQTKEFITEDGLSGVLTLKLDTVKVEVAGYGSSTKTVTATRTYPGLANQDTQYIPKTIQDGGNSMTLQAVDWQTEGDGHFTAMASYSGSATSSYVKGYTVTADYAGTVSRINLNKIRYVAIFEGTALDPAPGEAPGDSSDPNTPADQTDSTGQEAQAGEKNSVLPVVAVVAAVLLGGGAFYFIKRRR</sequence>
<dbReference type="AlphaFoldDB" id="A0A6N3BK15"/>
<protein>
    <recommendedName>
        <fullName evidence="5">Cell wall anchor protein</fullName>
    </recommendedName>
</protein>
<evidence type="ECO:0000256" key="2">
    <source>
        <dbReference type="SAM" id="Phobius"/>
    </source>
</evidence>
<proteinExistence type="predicted"/>
<feature type="signal peptide" evidence="3">
    <location>
        <begin position="1"/>
        <end position="28"/>
    </location>
</feature>
<evidence type="ECO:0000256" key="1">
    <source>
        <dbReference type="SAM" id="MobiDB-lite"/>
    </source>
</evidence>
<feature type="region of interest" description="Disordered" evidence="1">
    <location>
        <begin position="29"/>
        <end position="48"/>
    </location>
</feature>
<dbReference type="NCBIfam" id="TIGR01167">
    <property type="entry name" value="LPXTG_anchor"/>
    <property type="match status" value="1"/>
</dbReference>
<gene>
    <name evidence="4" type="ORF">FPLFYP42_01183</name>
</gene>
<organism evidence="4">
    <name type="scientific">Flavonifractor plautii</name>
    <name type="common">Fusobacterium plautii</name>
    <dbReference type="NCBI Taxonomy" id="292800"/>
    <lineage>
        <taxon>Bacteria</taxon>
        <taxon>Bacillati</taxon>
        <taxon>Bacillota</taxon>
        <taxon>Clostridia</taxon>
        <taxon>Eubacteriales</taxon>
        <taxon>Oscillospiraceae</taxon>
        <taxon>Flavonifractor</taxon>
    </lineage>
</organism>
<keyword evidence="2" id="KW-1133">Transmembrane helix</keyword>
<evidence type="ECO:0000313" key="4">
    <source>
        <dbReference type="EMBL" id="VYU04312.1"/>
    </source>
</evidence>
<feature type="compositionally biased region" description="Polar residues" evidence="1">
    <location>
        <begin position="258"/>
        <end position="273"/>
    </location>
</feature>
<dbReference type="RefSeq" id="WP_156621228.1">
    <property type="nucleotide sequence ID" value="NZ_CACRUB010000021.1"/>
</dbReference>
<name>A0A6N3BK15_FLAPL</name>